<dbReference type="SUPFAM" id="SSF81837">
    <property type="entry name" value="BEACH domain"/>
    <property type="match status" value="1"/>
</dbReference>
<dbReference type="GO" id="GO:0019901">
    <property type="term" value="F:protein kinase binding"/>
    <property type="evidence" value="ECO:0007669"/>
    <property type="project" value="TreeGrafter"/>
</dbReference>
<protein>
    <submittedName>
        <fullName evidence="2">ALS2CR17-like protein</fullName>
    </submittedName>
</protein>
<evidence type="ECO:0000313" key="3">
    <source>
        <dbReference type="Proteomes" id="UP000078348"/>
    </source>
</evidence>
<dbReference type="Pfam" id="PF14844">
    <property type="entry name" value="PH_BEACH"/>
    <property type="match status" value="1"/>
</dbReference>
<dbReference type="Proteomes" id="UP000078348">
    <property type="component" value="Unassembled WGS sequence"/>
</dbReference>
<dbReference type="EMBL" id="LXWW01000044">
    <property type="protein sequence ID" value="OAO17150.1"/>
    <property type="molecule type" value="Genomic_DNA"/>
</dbReference>
<dbReference type="SMART" id="SM01026">
    <property type="entry name" value="Beach"/>
    <property type="match status" value="1"/>
</dbReference>
<dbReference type="InterPro" id="IPR011047">
    <property type="entry name" value="Quinoprotein_ADH-like_sf"/>
</dbReference>
<comment type="caution">
    <text evidence="2">The sequence shown here is derived from an EMBL/GenBank/DDBJ whole genome shotgun (WGS) entry which is preliminary data.</text>
</comment>
<dbReference type="PANTHER" id="PTHR13743">
    <property type="entry name" value="BEIGE/BEACH-RELATED"/>
    <property type="match status" value="1"/>
</dbReference>
<dbReference type="InterPro" id="IPR023362">
    <property type="entry name" value="PH-BEACH_dom"/>
</dbReference>
<evidence type="ECO:0000313" key="2">
    <source>
        <dbReference type="EMBL" id="OAO17150.1"/>
    </source>
</evidence>
<dbReference type="PANTHER" id="PTHR13743:SF112">
    <property type="entry name" value="BEACH DOMAIN-CONTAINING PROTEIN"/>
    <property type="match status" value="1"/>
</dbReference>
<sequence>MDSSCIIDISAIVDPSIAPVPPPKCIYDWNLSTVDKSLKPAWDAFKAAVEQSNPNVRSLFASFATAMRSLYASWSPRTEGVEIHFPTELCTILVNWLSIAMQANASLSELMNELSVLEILTRKAENRRALRSTAFPSLVHFWLRQLIRTVPFDVADDLLSFAAPSSVSALPYIQSAQLVLVIISHCLCTPFPFFSANSMNPLLCLADGVSDAESAFDVSVELCVLLVRIQKMDPAEWADTIALTQRELVSAIPLCSVISRRVQLERTLRQVELGDTLKGDALLRLGAEEMQTLGAQHRDWLLIALCGMKKEKVEKAVEGLLSALAAHDAAAQHFALSCATVSNAMWAQLLTLQSEKQPHSSLLALLLALALDALLPDTPLAPSLPLSTACCFLFRPRRPQDAFITHTPFALSFFALACALPSPALDPWLLLLQQLLQNPWNGKALVAHHAFITQLIVLLPEHPAILSILPCLLASSCTCSLLLQLFSLLHHSTSLSLHTSLLHTLTAALQLPVSPPELLLAEGSSVAVRTTDSQDAIALPPSGWCLSMEFALFSDADYSTVLTLTDDSGTPVEVVISRGYCTIMAQDRSIITPIPIRATDVSISHTALTPSNTLTLSQHAFCSFAVNSTSTPVALPPLSHPRITLFASSRPAILRSFALAASPAATPFFRITPLLLSHSTLLNAETPNVTPKASLLSVRTLLNKDSPRFPELLATINGQFLVSRNEPVHTAIQSLGGNSILFPLLLKTDLFAESENQAYLEHVLALLRVSMQQAPPNDWSLLAQCLARWDRQYLRAVLPPFVEAFSSVPESRELLDLFFRADLHEEIPAGIALPARTTLEWVCRCWYSGVVGAEVSKYEGYADWRVADGRAWSAWLEEELRLGVESVKEEEVAMVLRVMLRESAEGRACDAFVEMLRCVAEKESGRESLLKGVAHLSEFADSAFGFLTAWVELKERHVPVDDFLAMCVEACETEGRWADLRVKPERVMGLLRRMRDLNVTSDASAFYAVVQHPNRLVTDAATRLLHYPNWFLPFPQLAPTLLTAVLRREVALHAAGALPFSLFASVATQFVLAEETAVDPRTLFLLLLPELRQQLAAEKDAARWPKYGQLLEFLFKELIVLLSADPCGDVSVASRWTLVEPFLATLLLVPSAQIAPLLQALFVKCLPLVALLPAPAKQEEDLLFGWQAPAVAKEKVEDAIPEEVQKSVQAGLRALVGKLMEVCDVAHLDLLLTQLSETPAVEEETKKEVLTVLTRRMTSETKLSLKRGLIKDWLNEVSAEGRRERMAVYLKSCGVGEVKWACVDEEDARKSMLMMKQVVLKEVQCPHTPTTDSVATTTDETVEVVEAKEEAGFTEMVEQCFLRWLMDKERRDDAFDALATATASECSPWYTPCENEANTVAPNATPVGTRPQVLLQPLPNATPHHAAASVWADEPLTPLAESSTARQPSFAAAHSLASAALSAACSVVRPLQTIRGTVYLTDTELVFMVDPAFKEQREKQTRAMEEKLAGGRRGENKWLLLDRLKNESWATQGLVSEEYRLFLQRDVGDELFFENGLSVFLAFETPQDRARFHTALRQLRLPRLTPFLGATAEERWKNDDCCERWQKGELSNFEYLMRVNRLAGRSLNDLSQYYVMPWVLSNYEDATLDLEKEENYRDFSRPIGAQRKERREVIAEKYDTLNAMYVDTPPDPCDPLHLLTMPPRHYATFYSNSAMVLWYLVRIEPFTSYHVSLQDGRFDRPDRQFHSVSEAFRGATTNDGDCKELIPELFYLRELYENTNDVDLGCLQNSQTSLARVQLPPYARSPQHFIEILNRALESAYTSKHLHEWIDLVFGFKQRGPQAAAALNTYHHLLYTSPAEAERLHREQPADFLQLASIAENFGVLPQQLLTAPHKKRKSAARPAKKLVATNQDWRHSGAALIGYDSRGDEQVLAVLPLQQTKVVASRMVGDSVVALTETGLFLKFQCKSPSLKQPAFNLTLETKSVLGSGTHFTPDSVVLSRDGSVAFVSNLGGIRAVSAGGETVERVENERVMRCLRGSEDGAWLVGVDDEGGVMVYEVAEKEQALRKRCEVRVKDGMVGEAMVNPLHMLFGVISQKGRCSLFSLFDGAFLRTVAPQGAAFTWGMITYNRLLLLYSAANYVLSVYSLEGELLRTKELLCEPREMSAQFGGKAVVITDNRTTTLLWVEDLM</sequence>
<dbReference type="GO" id="GO:0008104">
    <property type="term" value="P:intracellular protein localization"/>
    <property type="evidence" value="ECO:0007669"/>
    <property type="project" value="TreeGrafter"/>
</dbReference>
<dbReference type="GO" id="GO:0016020">
    <property type="term" value="C:membrane"/>
    <property type="evidence" value="ECO:0007669"/>
    <property type="project" value="TreeGrafter"/>
</dbReference>
<dbReference type="SUPFAM" id="SSF50729">
    <property type="entry name" value="PH domain-like"/>
    <property type="match status" value="1"/>
</dbReference>
<dbReference type="InterPro" id="IPR011993">
    <property type="entry name" value="PH-like_dom_sf"/>
</dbReference>
<dbReference type="Gene3D" id="2.30.29.30">
    <property type="entry name" value="Pleckstrin-homology domain (PH domain)/Phosphotyrosine-binding domain (PTB)"/>
    <property type="match status" value="1"/>
</dbReference>
<dbReference type="CDD" id="cd06071">
    <property type="entry name" value="Beach"/>
    <property type="match status" value="1"/>
</dbReference>
<dbReference type="SUPFAM" id="SSF50998">
    <property type="entry name" value="Quinoprotein alcohol dehydrogenase-like"/>
    <property type="match status" value="1"/>
</dbReference>
<gene>
    <name evidence="2" type="ORF">AV274_1089</name>
</gene>
<proteinExistence type="predicted"/>
<dbReference type="InterPro" id="IPR050865">
    <property type="entry name" value="BEACH_Domain"/>
</dbReference>
<keyword evidence="3" id="KW-1185">Reference proteome</keyword>
<dbReference type="Pfam" id="PF02138">
    <property type="entry name" value="Beach"/>
    <property type="match status" value="1"/>
</dbReference>
<evidence type="ECO:0000259" key="1">
    <source>
        <dbReference type="SMART" id="SM01026"/>
    </source>
</evidence>
<organism evidence="2 3">
    <name type="scientific">Blastocystis sp. subtype 1 (strain ATCC 50177 / NandII)</name>
    <dbReference type="NCBI Taxonomy" id="478820"/>
    <lineage>
        <taxon>Eukaryota</taxon>
        <taxon>Sar</taxon>
        <taxon>Stramenopiles</taxon>
        <taxon>Bigyra</taxon>
        <taxon>Opalozoa</taxon>
        <taxon>Opalinata</taxon>
        <taxon>Blastocystidae</taxon>
        <taxon>Blastocystis</taxon>
    </lineage>
</organism>
<dbReference type="OrthoDB" id="26681at2759"/>
<accession>A0A196SJD0</accession>
<dbReference type="Gene3D" id="1.10.1540.10">
    <property type="entry name" value="BEACH domain"/>
    <property type="match status" value="1"/>
</dbReference>
<reference evidence="2 3" key="1">
    <citation type="submission" date="2016-05" db="EMBL/GenBank/DDBJ databases">
        <title>Nuclear genome of Blastocystis sp. subtype 1 NandII.</title>
        <authorList>
            <person name="Gentekaki E."/>
            <person name="Curtis B."/>
            <person name="Stairs C."/>
            <person name="Eme L."/>
            <person name="Herman E."/>
            <person name="Klimes V."/>
            <person name="Arias M.C."/>
            <person name="Elias M."/>
            <person name="Hilliou F."/>
            <person name="Klute M."/>
            <person name="Malik S.-B."/>
            <person name="Pightling A."/>
            <person name="Rachubinski R."/>
            <person name="Salas D."/>
            <person name="Schlacht A."/>
            <person name="Suga H."/>
            <person name="Archibald J."/>
            <person name="Ball S.G."/>
            <person name="Clark G."/>
            <person name="Dacks J."/>
            <person name="Van Der Giezen M."/>
            <person name="Tsaousis A."/>
            <person name="Roger A."/>
        </authorList>
    </citation>
    <scope>NUCLEOTIDE SEQUENCE [LARGE SCALE GENOMIC DNA]</scope>
    <source>
        <strain evidence="3">ATCC 50177 / NandII</strain>
    </source>
</reference>
<dbReference type="InterPro" id="IPR000409">
    <property type="entry name" value="BEACH_dom"/>
</dbReference>
<dbReference type="InterPro" id="IPR036372">
    <property type="entry name" value="BEACH_dom_sf"/>
</dbReference>
<feature type="domain" description="BEACH" evidence="1">
    <location>
        <begin position="1602"/>
        <end position="1897"/>
    </location>
</feature>
<dbReference type="GO" id="GO:0005829">
    <property type="term" value="C:cytosol"/>
    <property type="evidence" value="ECO:0007669"/>
    <property type="project" value="TreeGrafter"/>
</dbReference>
<dbReference type="STRING" id="478820.A0A196SJD0"/>
<name>A0A196SJD0_BLAHN</name>